<evidence type="ECO:0000256" key="9">
    <source>
        <dbReference type="SAM" id="SignalP"/>
    </source>
</evidence>
<dbReference type="InterPro" id="IPR023205">
    <property type="entry name" value="DsbA/DsbL"/>
</dbReference>
<dbReference type="PANTHER" id="PTHR35891:SF3">
    <property type="entry name" value="THIOL:DISULFIDE INTERCHANGE PROTEIN DSBL"/>
    <property type="match status" value="1"/>
</dbReference>
<keyword evidence="12" id="KW-1185">Reference proteome</keyword>
<dbReference type="InterPro" id="IPR036249">
    <property type="entry name" value="Thioredoxin-like_sf"/>
</dbReference>
<evidence type="ECO:0000256" key="2">
    <source>
        <dbReference type="ARBA" id="ARBA00005791"/>
    </source>
</evidence>
<dbReference type="PIRSF" id="PIRSF001488">
    <property type="entry name" value="Tdi_protein"/>
    <property type="match status" value="1"/>
</dbReference>
<feature type="disulfide bond" description="Redox-active" evidence="8">
    <location>
        <begin position="58"/>
        <end position="61"/>
    </location>
</feature>
<dbReference type="Gene3D" id="3.40.30.10">
    <property type="entry name" value="Glutaredoxin"/>
    <property type="match status" value="1"/>
</dbReference>
<keyword evidence="6" id="KW-0676">Redox-active center</keyword>
<dbReference type="RefSeq" id="WP_104229473.1">
    <property type="nucleotide sequence ID" value="NZ_PSNW01000002.1"/>
</dbReference>
<keyword evidence="3 9" id="KW-0732">Signal</keyword>
<dbReference type="GO" id="GO:0016491">
    <property type="term" value="F:oxidoreductase activity"/>
    <property type="evidence" value="ECO:0007669"/>
    <property type="project" value="InterPro"/>
</dbReference>
<feature type="domain" description="Thioredoxin" evidence="10">
    <location>
        <begin position="8"/>
        <end position="207"/>
    </location>
</feature>
<dbReference type="PROSITE" id="PS51352">
    <property type="entry name" value="THIOREDOXIN_2"/>
    <property type="match status" value="1"/>
</dbReference>
<evidence type="ECO:0000313" key="12">
    <source>
        <dbReference type="Proteomes" id="UP000238220"/>
    </source>
</evidence>
<dbReference type="InterPro" id="IPR013766">
    <property type="entry name" value="Thioredoxin_domain"/>
</dbReference>
<dbReference type="InterPro" id="IPR001853">
    <property type="entry name" value="DSBA-like_thioredoxin_dom"/>
</dbReference>
<dbReference type="PANTHER" id="PTHR35891">
    <property type="entry name" value="THIOL:DISULFIDE INTERCHANGE PROTEIN DSBA"/>
    <property type="match status" value="1"/>
</dbReference>
<keyword evidence="4 7" id="KW-0574">Periplasm</keyword>
<dbReference type="Pfam" id="PF01323">
    <property type="entry name" value="DSBA"/>
    <property type="match status" value="1"/>
</dbReference>
<comment type="caution">
    <text evidence="11">The sequence shown here is derived from an EMBL/GenBank/DDBJ whole genome shotgun (WGS) entry which is preliminary data.</text>
</comment>
<sequence length="216" mass="23957">MRAFARYLSAAFLALTALACSAQDGQFTEGKQYRKVREIQQPADKKRILVEEFFWYGCPHCYALDPAITNWAKTKPADVDFTRVPNTLGRPVGALHAKAYYTAESLNALDKMHPALFDAIHKEGQHLENEAQIAAVFNRTLGLMPDIFGNTFKGFAVDARFRKSEQLSKDYGITSVPVVVVGGKYMTSAAMAGSFESMLKVVDALVVKVRKERGGR</sequence>
<dbReference type="Proteomes" id="UP000238220">
    <property type="component" value="Unassembled WGS sequence"/>
</dbReference>
<accession>A0A2S5TJV9</accession>
<protein>
    <recommendedName>
        <fullName evidence="7">Thiol:disulfide interchange protein</fullName>
    </recommendedName>
</protein>
<evidence type="ECO:0000256" key="5">
    <source>
        <dbReference type="ARBA" id="ARBA00023157"/>
    </source>
</evidence>
<dbReference type="InterPro" id="IPR050824">
    <property type="entry name" value="Thiol_disulfide_DsbA"/>
</dbReference>
<evidence type="ECO:0000259" key="10">
    <source>
        <dbReference type="PROSITE" id="PS51352"/>
    </source>
</evidence>
<evidence type="ECO:0000256" key="3">
    <source>
        <dbReference type="ARBA" id="ARBA00022729"/>
    </source>
</evidence>
<dbReference type="OrthoDB" id="9784896at2"/>
<reference evidence="11 12" key="1">
    <citation type="submission" date="2018-02" db="EMBL/GenBank/DDBJ databases">
        <title>Genome sequencing of Solimonas sp. HR-BB.</title>
        <authorList>
            <person name="Lee Y."/>
            <person name="Jeon C.O."/>
        </authorList>
    </citation>
    <scope>NUCLEOTIDE SEQUENCE [LARGE SCALE GENOMIC DNA]</scope>
    <source>
        <strain evidence="11 12">HR-BB</strain>
    </source>
</reference>
<evidence type="ECO:0000256" key="6">
    <source>
        <dbReference type="ARBA" id="ARBA00023284"/>
    </source>
</evidence>
<dbReference type="AlphaFoldDB" id="A0A2S5TJV9"/>
<evidence type="ECO:0000256" key="8">
    <source>
        <dbReference type="PIRSR" id="PIRSR001488-1"/>
    </source>
</evidence>
<keyword evidence="5 7" id="KW-1015">Disulfide bond</keyword>
<name>A0A2S5TJV9_9GAMM</name>
<dbReference type="EMBL" id="PSNW01000002">
    <property type="protein sequence ID" value="PPE75247.1"/>
    <property type="molecule type" value="Genomic_DNA"/>
</dbReference>
<feature type="signal peptide" evidence="9">
    <location>
        <begin position="1"/>
        <end position="22"/>
    </location>
</feature>
<organism evidence="11 12">
    <name type="scientific">Solimonas fluminis</name>
    <dbReference type="NCBI Taxonomy" id="2086571"/>
    <lineage>
        <taxon>Bacteria</taxon>
        <taxon>Pseudomonadati</taxon>
        <taxon>Pseudomonadota</taxon>
        <taxon>Gammaproteobacteria</taxon>
        <taxon>Nevskiales</taxon>
        <taxon>Nevskiaceae</taxon>
        <taxon>Solimonas</taxon>
    </lineage>
</organism>
<dbReference type="GO" id="GO:0042597">
    <property type="term" value="C:periplasmic space"/>
    <property type="evidence" value="ECO:0007669"/>
    <property type="project" value="UniProtKB-SubCell"/>
</dbReference>
<evidence type="ECO:0000256" key="1">
    <source>
        <dbReference type="ARBA" id="ARBA00004418"/>
    </source>
</evidence>
<gene>
    <name evidence="11" type="ORF">C3942_06130</name>
</gene>
<dbReference type="SUPFAM" id="SSF52833">
    <property type="entry name" value="Thioredoxin-like"/>
    <property type="match status" value="1"/>
</dbReference>
<evidence type="ECO:0000313" key="11">
    <source>
        <dbReference type="EMBL" id="PPE75247.1"/>
    </source>
</evidence>
<dbReference type="PROSITE" id="PS51257">
    <property type="entry name" value="PROKAR_LIPOPROTEIN"/>
    <property type="match status" value="1"/>
</dbReference>
<feature type="chain" id="PRO_5015459742" description="Thiol:disulfide interchange protein" evidence="9">
    <location>
        <begin position="23"/>
        <end position="216"/>
    </location>
</feature>
<evidence type="ECO:0000256" key="7">
    <source>
        <dbReference type="PIRNR" id="PIRNR001488"/>
    </source>
</evidence>
<comment type="similarity">
    <text evidence="2">Belongs to the thioredoxin family. DsbA subfamily.</text>
</comment>
<proteinExistence type="inferred from homology"/>
<dbReference type="CDD" id="cd03019">
    <property type="entry name" value="DsbA_DsbA"/>
    <property type="match status" value="1"/>
</dbReference>
<evidence type="ECO:0000256" key="4">
    <source>
        <dbReference type="ARBA" id="ARBA00022764"/>
    </source>
</evidence>
<comment type="subcellular location">
    <subcellularLocation>
        <location evidence="1 7">Periplasm</location>
    </subcellularLocation>
</comment>